<evidence type="ECO:0000256" key="9">
    <source>
        <dbReference type="PROSITE-ProRule" id="PRU00703"/>
    </source>
</evidence>
<evidence type="ECO:0000256" key="1">
    <source>
        <dbReference type="ARBA" id="ARBA00000085"/>
    </source>
</evidence>
<dbReference type="Gene3D" id="3.30.565.10">
    <property type="entry name" value="Histidine kinase-like ATPase, C-terminal domain"/>
    <property type="match status" value="1"/>
</dbReference>
<dbReference type="PROSITE" id="PS51371">
    <property type="entry name" value="CBS"/>
    <property type="match status" value="2"/>
</dbReference>
<dbReference type="SMART" id="SM00387">
    <property type="entry name" value="HATPase_c"/>
    <property type="match status" value="1"/>
</dbReference>
<evidence type="ECO:0000256" key="7">
    <source>
        <dbReference type="ARBA" id="ARBA00022840"/>
    </source>
</evidence>
<feature type="domain" description="CBS" evidence="14">
    <location>
        <begin position="84"/>
        <end position="141"/>
    </location>
</feature>
<keyword evidence="8" id="KW-0843">Virulence</keyword>
<dbReference type="EC" id="2.7.13.3" evidence="2"/>
<evidence type="ECO:0000313" key="16">
    <source>
        <dbReference type="Proteomes" id="UP000053372"/>
    </source>
</evidence>
<keyword evidence="9" id="KW-0129">CBS domain</keyword>
<proteinExistence type="predicted"/>
<dbReference type="GO" id="GO:0004673">
    <property type="term" value="F:protein histidine kinase activity"/>
    <property type="evidence" value="ECO:0007669"/>
    <property type="project" value="UniProtKB-EC"/>
</dbReference>
<evidence type="ECO:0000259" key="14">
    <source>
        <dbReference type="PROSITE" id="PS51371"/>
    </source>
</evidence>
<dbReference type="InterPro" id="IPR000644">
    <property type="entry name" value="CBS_dom"/>
</dbReference>
<accession>A0A0V7ZIY8</accession>
<dbReference type="PANTHER" id="PTHR41523:SF8">
    <property type="entry name" value="ETHYLENE RESPONSE SENSOR PROTEIN"/>
    <property type="match status" value="1"/>
</dbReference>
<dbReference type="Proteomes" id="UP000053372">
    <property type="component" value="Unassembled WGS sequence"/>
</dbReference>
<dbReference type="InterPro" id="IPR003018">
    <property type="entry name" value="GAF"/>
</dbReference>
<dbReference type="InterPro" id="IPR035965">
    <property type="entry name" value="PAS-like_dom_sf"/>
</dbReference>
<evidence type="ECO:0000259" key="11">
    <source>
        <dbReference type="PROSITE" id="PS50109"/>
    </source>
</evidence>
<feature type="domain" description="CBS" evidence="14">
    <location>
        <begin position="8"/>
        <end position="75"/>
    </location>
</feature>
<evidence type="ECO:0000256" key="3">
    <source>
        <dbReference type="ARBA" id="ARBA00022553"/>
    </source>
</evidence>
<dbReference type="InterPro" id="IPR011495">
    <property type="entry name" value="Sig_transdc_His_kin_sub2_dim/P"/>
</dbReference>
<feature type="domain" description="PAC" evidence="13">
    <location>
        <begin position="622"/>
        <end position="674"/>
    </location>
</feature>
<keyword evidence="6" id="KW-0418">Kinase</keyword>
<feature type="domain" description="PAS" evidence="12">
    <location>
        <begin position="546"/>
        <end position="618"/>
    </location>
</feature>
<name>A0A0V7ZIY8_9CYAN</name>
<dbReference type="OrthoDB" id="9758522at2"/>
<organism evidence="15 16">
    <name type="scientific">Mastigocoleus testarum BC008</name>
    <dbReference type="NCBI Taxonomy" id="371196"/>
    <lineage>
        <taxon>Bacteria</taxon>
        <taxon>Bacillati</taxon>
        <taxon>Cyanobacteriota</taxon>
        <taxon>Cyanophyceae</taxon>
        <taxon>Nostocales</taxon>
        <taxon>Hapalosiphonaceae</taxon>
        <taxon>Mastigocoleus</taxon>
    </lineage>
</organism>
<sequence>MLILNYVPTKNIITVSYSTPLIEVVEIIDRYAVKNTNIDINNRFVDCICVVEESKLLGLFSSQDIIGIIASNRDWEKINAGEIMNYPVTNLTDNFDSKSAFSIMKKYGNNYLPVIDDSTNFLGIVTSESIAQQFEKQLLAIEEDLQLQNKKKSQNNYILRLVTAEKFLNKEIRQQEIKILERTQELEKTNKLLQRAMCDRIATEAQLLQTTSELQELFQAFPDVYLRLKTDGTILSCHARESCHLYLPPEHLVSQKIQEVFPKHIACKFKEAIYHIRKSQSSFIVEYYLDIAGDYKSFEARLVPSIQHHIIVIIRDISERKKAEKALQNAKDELEIRVEERTKELKKANELLFREIIERERIEEELIYRVEFEKLITAISTNFINLAPNEIDAGIKESLQTICKFINIDCSCVCLFSENKSKIDIAYEWYSEKTKKIIIHQADINSLFSSYVVDNLSRFEIVHIHDIKNLIKFRDLNKEYLNLENIQSLIILPIICGGNLIGALVLASIGYMQNWTEESLILLKMLGEMLGNILNRKHVEQALIVSEERYARAINAGKVGIWELNLENNQIYIDPNLKKILGYNEYEVSNCFSDWLNLIHPEDLQLVNLELNSYLQGTKSKYEVQHRMRHKNGSYLWFLARGNLIQDHGYKPCYIAGSNTDISTNKQIEDKLKISLKEKDILLKEIHHRVKNNLQIISSLLRLQARKIQDTEVSNIFRDSQNRVHAMAMIHEKLYQSTEFAKIKICDYINNLASNLILSFRANELIKIKLEIEEIYLKIDTSIICSLIINELVSNSIKYAFPKYNNKNIIIIIFSALGNDKYLLKISDNGIGINQDYLHQKQTIGLQLVWNLVEQIEGSISCEVKSGTSFEIVFFEQS</sequence>
<evidence type="ECO:0000256" key="5">
    <source>
        <dbReference type="ARBA" id="ARBA00022741"/>
    </source>
</evidence>
<dbReference type="NCBIfam" id="TIGR00229">
    <property type="entry name" value="sensory_box"/>
    <property type="match status" value="1"/>
</dbReference>
<dbReference type="InterPro" id="IPR005467">
    <property type="entry name" value="His_kinase_dom"/>
</dbReference>
<dbReference type="Pfam" id="PF07568">
    <property type="entry name" value="HisKA_2"/>
    <property type="match status" value="1"/>
</dbReference>
<evidence type="ECO:0000256" key="2">
    <source>
        <dbReference type="ARBA" id="ARBA00012438"/>
    </source>
</evidence>
<comment type="catalytic activity">
    <reaction evidence="1">
        <text>ATP + protein L-histidine = ADP + protein N-phospho-L-histidine.</text>
        <dbReference type="EC" id="2.7.13.3"/>
    </reaction>
</comment>
<feature type="domain" description="Histidine kinase" evidence="11">
    <location>
        <begin position="685"/>
        <end position="878"/>
    </location>
</feature>
<gene>
    <name evidence="15" type="ORF">BC008_18145</name>
</gene>
<dbReference type="SUPFAM" id="SSF54631">
    <property type="entry name" value="CBS-domain pair"/>
    <property type="match status" value="1"/>
</dbReference>
<dbReference type="Gene3D" id="3.10.580.10">
    <property type="entry name" value="CBS-domain"/>
    <property type="match status" value="1"/>
</dbReference>
<dbReference type="EMBL" id="LMTZ01000120">
    <property type="protein sequence ID" value="KST64549.1"/>
    <property type="molecule type" value="Genomic_DNA"/>
</dbReference>
<reference evidence="15 16" key="1">
    <citation type="journal article" date="2015" name="Genome Announc.">
        <title>Draft Genome of the Euendolithic (true boring) Cyanobacterium Mastigocoleus testarum strain BC008.</title>
        <authorList>
            <person name="Guida B.S."/>
            <person name="Garcia-Pichel F."/>
        </authorList>
    </citation>
    <scope>NUCLEOTIDE SEQUENCE [LARGE SCALE GENOMIC DNA]</scope>
    <source>
        <strain evidence="15 16">BC008</strain>
    </source>
</reference>
<dbReference type="InterPro" id="IPR029016">
    <property type="entry name" value="GAF-like_dom_sf"/>
</dbReference>
<keyword evidence="4" id="KW-0808">Transferase</keyword>
<dbReference type="InterPro" id="IPR000700">
    <property type="entry name" value="PAS-assoc_C"/>
</dbReference>
<keyword evidence="16" id="KW-1185">Reference proteome</keyword>
<evidence type="ECO:0000259" key="12">
    <source>
        <dbReference type="PROSITE" id="PS50112"/>
    </source>
</evidence>
<dbReference type="InterPro" id="IPR046342">
    <property type="entry name" value="CBS_dom_sf"/>
</dbReference>
<dbReference type="SMART" id="SM00065">
    <property type="entry name" value="GAF"/>
    <property type="match status" value="1"/>
</dbReference>
<dbReference type="SUPFAM" id="SSF55874">
    <property type="entry name" value="ATPase domain of HSP90 chaperone/DNA topoisomerase II/histidine kinase"/>
    <property type="match status" value="1"/>
</dbReference>
<dbReference type="Pfam" id="PF01590">
    <property type="entry name" value="GAF"/>
    <property type="match status" value="1"/>
</dbReference>
<keyword evidence="10" id="KW-0175">Coiled coil</keyword>
<dbReference type="Pfam" id="PF02518">
    <property type="entry name" value="HATPase_c"/>
    <property type="match status" value="1"/>
</dbReference>
<evidence type="ECO:0000256" key="8">
    <source>
        <dbReference type="ARBA" id="ARBA00023026"/>
    </source>
</evidence>
<evidence type="ECO:0000256" key="6">
    <source>
        <dbReference type="ARBA" id="ARBA00022777"/>
    </source>
</evidence>
<keyword evidence="7" id="KW-0067">ATP-binding</keyword>
<dbReference type="Gene3D" id="3.30.450.40">
    <property type="match status" value="1"/>
</dbReference>
<evidence type="ECO:0000256" key="10">
    <source>
        <dbReference type="SAM" id="Coils"/>
    </source>
</evidence>
<dbReference type="AlphaFoldDB" id="A0A0V7ZIY8"/>
<dbReference type="PANTHER" id="PTHR41523">
    <property type="entry name" value="TWO-COMPONENT SYSTEM SENSOR PROTEIN"/>
    <property type="match status" value="1"/>
</dbReference>
<dbReference type="PROSITE" id="PS50113">
    <property type="entry name" value="PAC"/>
    <property type="match status" value="1"/>
</dbReference>
<dbReference type="Pfam" id="PF08447">
    <property type="entry name" value="PAS_3"/>
    <property type="match status" value="1"/>
</dbReference>
<keyword evidence="5" id="KW-0547">Nucleotide-binding</keyword>
<protein>
    <recommendedName>
        <fullName evidence="2">histidine kinase</fullName>
        <ecNumber evidence="2">2.7.13.3</ecNumber>
    </recommendedName>
</protein>
<dbReference type="RefSeq" id="WP_036267250.1">
    <property type="nucleotide sequence ID" value="NZ_LMTZ01000120.1"/>
</dbReference>
<dbReference type="InterPro" id="IPR013655">
    <property type="entry name" value="PAS_fold_3"/>
</dbReference>
<dbReference type="InterPro" id="IPR000014">
    <property type="entry name" value="PAS"/>
</dbReference>
<dbReference type="SUPFAM" id="SSF55781">
    <property type="entry name" value="GAF domain-like"/>
    <property type="match status" value="1"/>
</dbReference>
<evidence type="ECO:0000259" key="13">
    <source>
        <dbReference type="PROSITE" id="PS50113"/>
    </source>
</evidence>
<comment type="caution">
    <text evidence="15">The sequence shown here is derived from an EMBL/GenBank/DDBJ whole genome shotgun (WGS) entry which is preliminary data.</text>
</comment>
<keyword evidence="3" id="KW-0597">Phosphoprotein</keyword>
<feature type="coiled-coil region" evidence="10">
    <location>
        <begin position="313"/>
        <end position="365"/>
    </location>
</feature>
<dbReference type="SMART" id="SM00091">
    <property type="entry name" value="PAS"/>
    <property type="match status" value="2"/>
</dbReference>
<dbReference type="PROSITE" id="PS50112">
    <property type="entry name" value="PAS"/>
    <property type="match status" value="1"/>
</dbReference>
<dbReference type="PROSITE" id="PS50109">
    <property type="entry name" value="HIS_KIN"/>
    <property type="match status" value="1"/>
</dbReference>
<dbReference type="InterPro" id="IPR036890">
    <property type="entry name" value="HATPase_C_sf"/>
</dbReference>
<evidence type="ECO:0000256" key="4">
    <source>
        <dbReference type="ARBA" id="ARBA00022679"/>
    </source>
</evidence>
<dbReference type="Pfam" id="PF00571">
    <property type="entry name" value="CBS"/>
    <property type="match status" value="2"/>
</dbReference>
<dbReference type="SUPFAM" id="SSF55785">
    <property type="entry name" value="PYP-like sensor domain (PAS domain)"/>
    <property type="match status" value="2"/>
</dbReference>
<dbReference type="InterPro" id="IPR003594">
    <property type="entry name" value="HATPase_dom"/>
</dbReference>
<dbReference type="Gene3D" id="3.30.450.20">
    <property type="entry name" value="PAS domain"/>
    <property type="match status" value="2"/>
</dbReference>
<dbReference type="CDD" id="cd00130">
    <property type="entry name" value="PAS"/>
    <property type="match status" value="1"/>
</dbReference>
<dbReference type="SMART" id="SM00116">
    <property type="entry name" value="CBS"/>
    <property type="match status" value="2"/>
</dbReference>
<evidence type="ECO:0000313" key="15">
    <source>
        <dbReference type="EMBL" id="KST64549.1"/>
    </source>
</evidence>
<dbReference type="GO" id="GO:0005524">
    <property type="term" value="F:ATP binding"/>
    <property type="evidence" value="ECO:0007669"/>
    <property type="project" value="UniProtKB-KW"/>
</dbReference>